<evidence type="ECO:0000313" key="2">
    <source>
        <dbReference type="EMBL" id="KXV59720.1"/>
    </source>
</evidence>
<comment type="caution">
    <text evidence="2">The sequence shown here is derived from an EMBL/GenBank/DDBJ whole genome shotgun (WGS) entry which is preliminary data.</text>
</comment>
<dbReference type="OrthoDB" id="9807795at2"/>
<organism evidence="2 3">
    <name type="scientific">Acetobacter senegalensis</name>
    <dbReference type="NCBI Taxonomy" id="446692"/>
    <lineage>
        <taxon>Bacteria</taxon>
        <taxon>Pseudomonadati</taxon>
        <taxon>Pseudomonadota</taxon>
        <taxon>Alphaproteobacteria</taxon>
        <taxon>Acetobacterales</taxon>
        <taxon>Acetobacteraceae</taxon>
        <taxon>Acetobacter</taxon>
    </lineage>
</organism>
<dbReference type="GO" id="GO:0016758">
    <property type="term" value="F:hexosyltransferase activity"/>
    <property type="evidence" value="ECO:0007669"/>
    <property type="project" value="UniProtKB-ARBA"/>
</dbReference>
<dbReference type="Pfam" id="PF00535">
    <property type="entry name" value="Glycos_transf_2"/>
    <property type="match status" value="1"/>
</dbReference>
<evidence type="ECO:0000259" key="1">
    <source>
        <dbReference type="Pfam" id="PF00535"/>
    </source>
</evidence>
<gene>
    <name evidence="2" type="ORF">AD948_07760</name>
</gene>
<dbReference type="SUPFAM" id="SSF53448">
    <property type="entry name" value="Nucleotide-diphospho-sugar transferases"/>
    <property type="match status" value="1"/>
</dbReference>
<sequence>MEKNISFSIIIPNYNYELYVKEAIESALEQDWPNKEVIVVDDGSTDGSRQVIESFGDRIISVFTENRGQREANNTGFSRSSGDIIIFLDSDDILLPGMLKEVAAVWREGLSKVQVIMQRVDADKSPIGRTIPKYDFSPTPAQIRSWVQTSFEYPSPPASGNAWSRTFLEAFFPLDETYDAFTDSTRIAMAPYMGDIITIAKPLVLYRMHGANDSQMTAKETNYSREVARGLKRLEAAQRACFLKNLQPPDINILFRGSNFLQFRVASLRLTPELHPLPGDSRMRAFVDSIMLPFRSGFQKITDRFLIMAWSVLTLLVPDRLARFLIRKRYSS</sequence>
<dbReference type="PANTHER" id="PTHR22916">
    <property type="entry name" value="GLYCOSYLTRANSFERASE"/>
    <property type="match status" value="1"/>
</dbReference>
<keyword evidence="2" id="KW-0808">Transferase</keyword>
<reference evidence="2 3" key="1">
    <citation type="submission" date="2015-06" db="EMBL/GenBank/DDBJ databases">
        <title>Improved classification and identification of acetic acid bacteria using matrix-assisted laser desorption/ionization time-of-flight mass spectrometry; Gluconobacter nephelii and Gluconobacter uchimurae are later heterotypic synonyms of Gluconobacter japonicus and Gluconobacter oxydans, respectively.</title>
        <authorList>
            <person name="Li L."/>
            <person name="Cleenwerck I."/>
            <person name="De Vuyst L."/>
            <person name="Vandamme P."/>
        </authorList>
    </citation>
    <scope>NUCLEOTIDE SEQUENCE [LARGE SCALE GENOMIC DNA]</scope>
    <source>
        <strain evidence="2 3">LMG 23690</strain>
    </source>
</reference>
<dbReference type="RefSeq" id="WP_061471393.1">
    <property type="nucleotide sequence ID" value="NZ_LHZU01000125.1"/>
</dbReference>
<dbReference type="Gene3D" id="3.90.550.10">
    <property type="entry name" value="Spore Coat Polysaccharide Biosynthesis Protein SpsA, Chain A"/>
    <property type="match status" value="1"/>
</dbReference>
<accession>A0A149U2W9</accession>
<evidence type="ECO:0000313" key="3">
    <source>
        <dbReference type="Proteomes" id="UP000075360"/>
    </source>
</evidence>
<dbReference type="PATRIC" id="fig|446692.4.peg.2215"/>
<name>A0A149U2W9_9PROT</name>
<dbReference type="EMBL" id="LHZU01000125">
    <property type="protein sequence ID" value="KXV59720.1"/>
    <property type="molecule type" value="Genomic_DNA"/>
</dbReference>
<dbReference type="AlphaFoldDB" id="A0A149U2W9"/>
<dbReference type="InterPro" id="IPR001173">
    <property type="entry name" value="Glyco_trans_2-like"/>
</dbReference>
<dbReference type="InterPro" id="IPR029044">
    <property type="entry name" value="Nucleotide-diphossugar_trans"/>
</dbReference>
<feature type="domain" description="Glycosyltransferase 2-like" evidence="1">
    <location>
        <begin position="8"/>
        <end position="130"/>
    </location>
</feature>
<proteinExistence type="predicted"/>
<dbReference type="Proteomes" id="UP000075360">
    <property type="component" value="Unassembled WGS sequence"/>
</dbReference>
<protein>
    <submittedName>
        <fullName evidence="2">Glycosyl transferase family 2</fullName>
    </submittedName>
</protein>